<keyword evidence="8" id="KW-0501">Molybdenum cofactor biosynthesis</keyword>
<dbReference type="GO" id="GO:0016787">
    <property type="term" value="F:hydrolase activity"/>
    <property type="evidence" value="ECO:0007669"/>
    <property type="project" value="UniProtKB-KW"/>
</dbReference>
<evidence type="ECO:0000256" key="8">
    <source>
        <dbReference type="ARBA" id="ARBA00023150"/>
    </source>
</evidence>
<dbReference type="InterPro" id="IPR010505">
    <property type="entry name" value="MoaA_twitch"/>
</dbReference>
<dbReference type="SFLD" id="SFLDG01386">
    <property type="entry name" value="main_SPASM_domain-containing"/>
    <property type="match status" value="1"/>
</dbReference>
<dbReference type="CDD" id="cd01335">
    <property type="entry name" value="Radical_SAM"/>
    <property type="match status" value="1"/>
</dbReference>
<keyword evidence="12" id="KW-1185">Reference proteome</keyword>
<dbReference type="InterPro" id="IPR058240">
    <property type="entry name" value="rSAM_sf"/>
</dbReference>
<dbReference type="eggNOG" id="arCOG00930">
    <property type="taxonomic scope" value="Archaea"/>
</dbReference>
<dbReference type="GO" id="GO:0005525">
    <property type="term" value="F:GTP binding"/>
    <property type="evidence" value="ECO:0007669"/>
    <property type="project" value="UniProtKB-KW"/>
</dbReference>
<dbReference type="Pfam" id="PF06463">
    <property type="entry name" value="Mob_synth_C"/>
    <property type="match status" value="1"/>
</dbReference>
<keyword evidence="9" id="KW-0456">Lyase</keyword>
<keyword evidence="6" id="KW-0411">Iron-sulfur</keyword>
<dbReference type="InterPro" id="IPR007197">
    <property type="entry name" value="rSAM"/>
</dbReference>
<organism evidence="11 12">
    <name type="scientific">Desulfurococcus mucosus (strain ATCC 35584 / DSM 2162 / JCM 9187 / O7/1)</name>
    <dbReference type="NCBI Taxonomy" id="765177"/>
    <lineage>
        <taxon>Archaea</taxon>
        <taxon>Thermoproteota</taxon>
        <taxon>Thermoprotei</taxon>
        <taxon>Desulfurococcales</taxon>
        <taxon>Desulfurococcaceae</taxon>
        <taxon>Desulfurococcus</taxon>
    </lineage>
</organism>
<keyword evidence="7" id="KW-0342">GTP-binding</keyword>
<name>E8R9U8_DESM0</name>
<dbReference type="STRING" id="765177.Desmu_0971"/>
<dbReference type="Proteomes" id="UP000001068">
    <property type="component" value="Chromosome"/>
</dbReference>
<dbReference type="GO" id="GO:0046872">
    <property type="term" value="F:metal ion binding"/>
    <property type="evidence" value="ECO:0007669"/>
    <property type="project" value="UniProtKB-KW"/>
</dbReference>
<accession>E8R9U8</accession>
<dbReference type="HOGENOM" id="CLU_009273_0_1_2"/>
<dbReference type="SFLD" id="SFLDG01383">
    <property type="entry name" value="cyclic_pyranopterin_phosphate"/>
    <property type="match status" value="1"/>
</dbReference>
<feature type="domain" description="Radical SAM core" evidence="10">
    <location>
        <begin position="5"/>
        <end position="231"/>
    </location>
</feature>
<reference evidence="11 12" key="2">
    <citation type="journal article" date="2011" name="Stand. Genomic Sci.">
        <title>Complete genome sequence of Desulfurococcus mucosus type strain (O7/1).</title>
        <authorList>
            <person name="Wirth R."/>
            <person name="Chertkov O."/>
            <person name="Held B."/>
            <person name="Lapidus A."/>
            <person name="Nolan M."/>
            <person name="Lucas S."/>
            <person name="Hammon N."/>
            <person name="Deshpande S."/>
            <person name="Cheng J.F."/>
            <person name="Tapia R."/>
            <person name="Han C."/>
            <person name="Goodwin L."/>
            <person name="Pitluck S."/>
            <person name="Liolios K."/>
            <person name="Ioanna P."/>
            <person name="Ivanova N."/>
            <person name="Mavromatis K."/>
            <person name="Mikhailova N."/>
            <person name="Pati A."/>
            <person name="Chen A."/>
            <person name="Palaniappan K."/>
            <person name="Land M."/>
            <person name="Hauser L."/>
            <person name="Chang Y.J."/>
            <person name="Jeffries C.D."/>
            <person name="Bilek Y."/>
            <person name="Hader T."/>
            <person name="Rohde M."/>
            <person name="Spring S."/>
            <person name="Sikorski J."/>
            <person name="Goker M."/>
            <person name="Woyke T."/>
            <person name="Bristow J."/>
            <person name="Eisen J.A."/>
            <person name="Markowitz V."/>
            <person name="Hugenholtz P."/>
            <person name="Kyrpides N.C."/>
            <person name="Klenk H.P."/>
        </authorList>
    </citation>
    <scope>NUCLEOTIDE SEQUENCE [LARGE SCALE GENOMIC DNA]</scope>
    <source>
        <strain evidence="12">ATCC 35584 / DSM 2162 / JCM 9187 / O7/1</strain>
    </source>
</reference>
<evidence type="ECO:0000256" key="7">
    <source>
        <dbReference type="ARBA" id="ARBA00023134"/>
    </source>
</evidence>
<dbReference type="KEGG" id="dmu:Desmu_0971"/>
<dbReference type="SMART" id="SM00729">
    <property type="entry name" value="Elp3"/>
    <property type="match status" value="1"/>
</dbReference>
<evidence type="ECO:0000256" key="9">
    <source>
        <dbReference type="ARBA" id="ARBA00023239"/>
    </source>
</evidence>
<dbReference type="RefSeq" id="WP_013562496.1">
    <property type="nucleotide sequence ID" value="NC_014961.1"/>
</dbReference>
<dbReference type="PROSITE" id="PS51918">
    <property type="entry name" value="RADICAL_SAM"/>
    <property type="match status" value="1"/>
</dbReference>
<dbReference type="OrthoDB" id="6925at2157"/>
<dbReference type="GO" id="GO:0061799">
    <property type="term" value="F:cyclic pyranopterin monophosphate synthase activity"/>
    <property type="evidence" value="ECO:0007669"/>
    <property type="project" value="TreeGrafter"/>
</dbReference>
<sequence precursor="true">MLVDRFGRRVDSFRIAVTSRCNYQCIFCHREGMTGGLRSEALSAGDYGFLAEVSVKLGITSFKLTGGEPLVRDDIVDVVREIASHTRDVSMTTNGSLLPGRAGRLAEAGLSRLNVSLHSLNHSVYRFITGGSTMLERVLKGVDEALDHGVKVKLDFVVMRANLGELKSIIEYASGKGLDVNIIELIPLNTPPEAYREQYTPVDPVVEYLEEASVGKTVRDFQNRPRYIMPSGIVVEVVRGYGNPALCARCTRLRLTPEGWIKTCLFVEEPFVDISSKLKNRDEDGVVEGIRRAVYLREPFFKPGVDIRGR</sequence>
<keyword evidence="2" id="KW-0949">S-adenosyl-L-methionine</keyword>
<evidence type="ECO:0000256" key="4">
    <source>
        <dbReference type="ARBA" id="ARBA00022741"/>
    </source>
</evidence>
<keyword evidence="1" id="KW-0004">4Fe-4S</keyword>
<dbReference type="InterPro" id="IPR013785">
    <property type="entry name" value="Aldolase_TIM"/>
</dbReference>
<evidence type="ECO:0000256" key="1">
    <source>
        <dbReference type="ARBA" id="ARBA00022485"/>
    </source>
</evidence>
<dbReference type="AlphaFoldDB" id="E8R9U8"/>
<keyword evidence="3" id="KW-0479">Metal-binding</keyword>
<keyword evidence="11" id="KW-0378">Hydrolase</keyword>
<evidence type="ECO:0000313" key="12">
    <source>
        <dbReference type="Proteomes" id="UP000001068"/>
    </source>
</evidence>
<dbReference type="SFLD" id="SFLDG01067">
    <property type="entry name" value="SPASM/twitch_domain_containing"/>
    <property type="match status" value="1"/>
</dbReference>
<dbReference type="NCBIfam" id="NF001199">
    <property type="entry name" value="PRK00164.2-1"/>
    <property type="match status" value="1"/>
</dbReference>
<evidence type="ECO:0000259" key="10">
    <source>
        <dbReference type="PROSITE" id="PS51918"/>
    </source>
</evidence>
<evidence type="ECO:0000256" key="3">
    <source>
        <dbReference type="ARBA" id="ARBA00022723"/>
    </source>
</evidence>
<evidence type="ECO:0000256" key="6">
    <source>
        <dbReference type="ARBA" id="ARBA00023014"/>
    </source>
</evidence>
<dbReference type="PANTHER" id="PTHR22960:SF0">
    <property type="entry name" value="MOLYBDENUM COFACTOR BIOSYNTHESIS PROTEIN 1"/>
    <property type="match status" value="1"/>
</dbReference>
<dbReference type="InterPro" id="IPR040064">
    <property type="entry name" value="MoaA-like"/>
</dbReference>
<keyword evidence="4" id="KW-0547">Nucleotide-binding</keyword>
<proteinExistence type="predicted"/>
<dbReference type="GeneID" id="10153671"/>
<dbReference type="GO" id="GO:0006777">
    <property type="term" value="P:Mo-molybdopterin cofactor biosynthetic process"/>
    <property type="evidence" value="ECO:0007669"/>
    <property type="project" value="UniProtKB-KW"/>
</dbReference>
<dbReference type="Pfam" id="PF04055">
    <property type="entry name" value="Radical_SAM"/>
    <property type="match status" value="1"/>
</dbReference>
<evidence type="ECO:0000256" key="5">
    <source>
        <dbReference type="ARBA" id="ARBA00023004"/>
    </source>
</evidence>
<dbReference type="PANTHER" id="PTHR22960">
    <property type="entry name" value="MOLYBDOPTERIN COFACTOR SYNTHESIS PROTEIN A"/>
    <property type="match status" value="1"/>
</dbReference>
<dbReference type="InterPro" id="IPR006638">
    <property type="entry name" value="Elp3/MiaA/NifB-like_rSAM"/>
</dbReference>
<reference evidence="12" key="1">
    <citation type="submission" date="2010-11" db="EMBL/GenBank/DDBJ databases">
        <title>The complete genome of Desulfurococcus mucosus DSM 2162.</title>
        <authorList>
            <consortium name="US DOE Joint Genome Institute (JGI-PGF)"/>
            <person name="Lucas S."/>
            <person name="Copeland A."/>
            <person name="Lapidus A."/>
            <person name="Bruce D."/>
            <person name="Goodwin L."/>
            <person name="Pitluck S."/>
            <person name="Kyrpides N."/>
            <person name="Mavromatis K."/>
            <person name="Pagani I."/>
            <person name="Ivanova N."/>
            <person name="Ovchinnikova G."/>
            <person name="Chertkov O."/>
            <person name="Held B."/>
            <person name="Brettin T."/>
            <person name="Detter J.C."/>
            <person name="Tapia R."/>
            <person name="Han C."/>
            <person name="Land M."/>
            <person name="Hauser L."/>
            <person name="Markowitz V."/>
            <person name="Cheng J.-F."/>
            <person name="Hugenholtz P."/>
            <person name="Woyke T."/>
            <person name="Wu D."/>
            <person name="Wirth R."/>
            <person name="Bilek Y."/>
            <person name="Hader T."/>
            <person name="Klenk H.-P."/>
            <person name="Eisen J.A."/>
        </authorList>
    </citation>
    <scope>NUCLEOTIDE SEQUENCE [LARGE SCALE GENOMIC DNA]</scope>
    <source>
        <strain evidence="12">ATCC 35584 / DSM 2162 / JCM 9187 / O7/1</strain>
    </source>
</reference>
<dbReference type="Gene3D" id="3.20.20.70">
    <property type="entry name" value="Aldolase class I"/>
    <property type="match status" value="1"/>
</dbReference>
<dbReference type="SUPFAM" id="SSF102114">
    <property type="entry name" value="Radical SAM enzymes"/>
    <property type="match status" value="1"/>
</dbReference>
<dbReference type="EMBL" id="CP002363">
    <property type="protein sequence ID" value="ADV65274.1"/>
    <property type="molecule type" value="Genomic_DNA"/>
</dbReference>
<dbReference type="GO" id="GO:0061798">
    <property type="term" value="F:GTP 3',8'-cyclase activity"/>
    <property type="evidence" value="ECO:0007669"/>
    <property type="project" value="TreeGrafter"/>
</dbReference>
<evidence type="ECO:0000256" key="2">
    <source>
        <dbReference type="ARBA" id="ARBA00022691"/>
    </source>
</evidence>
<gene>
    <name evidence="11" type="ordered locus">Desmu_0971</name>
</gene>
<dbReference type="InterPro" id="IPR050105">
    <property type="entry name" value="MoCo_biosynth_MoaA/MoaC"/>
</dbReference>
<evidence type="ECO:0000313" key="11">
    <source>
        <dbReference type="EMBL" id="ADV65274.1"/>
    </source>
</evidence>
<dbReference type="GO" id="GO:0051539">
    <property type="term" value="F:4 iron, 4 sulfur cluster binding"/>
    <property type="evidence" value="ECO:0007669"/>
    <property type="project" value="UniProtKB-KW"/>
</dbReference>
<protein>
    <submittedName>
        <fullName evidence="11">GTP cyclohydrolase subunit MoaA</fullName>
    </submittedName>
</protein>
<dbReference type="SFLD" id="SFLDS00029">
    <property type="entry name" value="Radical_SAM"/>
    <property type="match status" value="1"/>
</dbReference>
<keyword evidence="5" id="KW-0408">Iron</keyword>